<dbReference type="InterPro" id="IPR026910">
    <property type="entry name" value="Shisa"/>
</dbReference>
<feature type="compositionally biased region" description="Pro residues" evidence="5">
    <location>
        <begin position="211"/>
        <end position="221"/>
    </location>
</feature>
<evidence type="ECO:0000259" key="7">
    <source>
        <dbReference type="Pfam" id="PF13908"/>
    </source>
</evidence>
<sequence length="664" mass="72624">MQSFERLVLSHLKSITDPLLDPLQFPYRANRSVDDTANMALHFILQHLDSAGTYARILFADFSSAFNTIIPALLQDKLSQLSEAACRKDQQVLLRQAREEVAERPWLRSLLPKEIRHFFNLADRSAFQSARQLTVPPAPAPDPFLGTCLAWEGPLCAQKASRSLQSLRSPGPSRPRSLCSGRFLPSLVGFQPSLSAGLLNGSSLSAGKPDLAPPASSPASPPASRLAPAQALHTASRAVSSRSPRSLHWSKSKMATSVHPLVVSFSLAILLGLTSLGGLNSWPSGQALAQVSTNNQTIEPSMIPEAALATPTPEAEDKTAPSNGNRCWGYYDVMGQWDPPFNCNAGIYLFCCGSCFYRFCCQFKIHSLDQTSCSNYDTPVWANTGKPPEPVTEVQEEPDKDRTHMIVYIICGVVAIMVLVGIFTKLGLEKSQGGQTDMTNSRTLTELMKQPGEAGMVDGTGIHHPIGTNGISARSLRSNNDHNHLNNAALSPLGPAMALSHPHNNLGIGFNKYTSLKAVDTAARDYYKSYPMVDYTHRQSPPTFQPINFHPKDKPFLPPPDIHAPLAITINTSQIPKPKISKTNTHPLTSSSAFKAWDPSKSHIQHPVASHIGLQQQQHHPIQQQHQSLQQQHHSLQQQHHSLQQQQHQCTAVLTSLASLTVPL</sequence>
<evidence type="ECO:0000256" key="6">
    <source>
        <dbReference type="SAM" id="Phobius"/>
    </source>
</evidence>
<protein>
    <submittedName>
        <fullName evidence="9">Uncharacterized protein LOC115011815</fullName>
    </submittedName>
</protein>
<dbReference type="PANTHER" id="PTHR31774:SF14">
    <property type="entry name" value="PROTEIN SHISA-8"/>
    <property type="match status" value="1"/>
</dbReference>
<dbReference type="OrthoDB" id="9996010at2759"/>
<organism evidence="8 9">
    <name type="scientific">Cottoperca gobio</name>
    <name type="common">Frogmouth</name>
    <name type="synonym">Aphritis gobio</name>
    <dbReference type="NCBI Taxonomy" id="56716"/>
    <lineage>
        <taxon>Eukaryota</taxon>
        <taxon>Metazoa</taxon>
        <taxon>Chordata</taxon>
        <taxon>Craniata</taxon>
        <taxon>Vertebrata</taxon>
        <taxon>Euteleostomi</taxon>
        <taxon>Actinopterygii</taxon>
        <taxon>Neopterygii</taxon>
        <taxon>Teleostei</taxon>
        <taxon>Neoteleostei</taxon>
        <taxon>Acanthomorphata</taxon>
        <taxon>Eupercaria</taxon>
        <taxon>Perciformes</taxon>
        <taxon>Notothenioidei</taxon>
        <taxon>Bovichtidae</taxon>
        <taxon>Cottoperca</taxon>
    </lineage>
</organism>
<dbReference type="Proteomes" id="UP000504630">
    <property type="component" value="Chromosome 8"/>
</dbReference>
<evidence type="ECO:0000313" key="8">
    <source>
        <dbReference type="Proteomes" id="UP000504630"/>
    </source>
</evidence>
<feature type="region of interest" description="Disordered" evidence="5">
    <location>
        <begin position="205"/>
        <end position="245"/>
    </location>
</feature>
<keyword evidence="8" id="KW-1185">Reference proteome</keyword>
<proteinExistence type="predicted"/>
<feature type="compositionally biased region" description="Low complexity" evidence="5">
    <location>
        <begin position="222"/>
        <end position="245"/>
    </location>
</feature>
<dbReference type="InterPro" id="IPR053891">
    <property type="entry name" value="Shisa_N"/>
</dbReference>
<dbReference type="AlphaFoldDB" id="A0A6J2Q5B4"/>
<keyword evidence="2 6" id="KW-0812">Transmembrane</keyword>
<gene>
    <name evidence="9" type="primary">LOC115011815</name>
</gene>
<comment type="subcellular location">
    <subcellularLocation>
        <location evidence="1">Membrane</location>
    </subcellularLocation>
</comment>
<keyword evidence="3 6" id="KW-1133">Transmembrane helix</keyword>
<evidence type="ECO:0000256" key="3">
    <source>
        <dbReference type="ARBA" id="ARBA00022989"/>
    </source>
</evidence>
<evidence type="ECO:0000256" key="2">
    <source>
        <dbReference type="ARBA" id="ARBA00022692"/>
    </source>
</evidence>
<dbReference type="GeneID" id="115011815"/>
<feature type="transmembrane region" description="Helical" evidence="6">
    <location>
        <begin position="405"/>
        <end position="428"/>
    </location>
</feature>
<reference evidence="9" key="1">
    <citation type="submission" date="2025-08" db="UniProtKB">
        <authorList>
            <consortium name="RefSeq"/>
        </authorList>
    </citation>
    <scope>IDENTIFICATION</scope>
</reference>
<feature type="domain" description="Shisa N-terminal" evidence="7">
    <location>
        <begin position="324"/>
        <end position="375"/>
    </location>
</feature>
<dbReference type="Pfam" id="PF13908">
    <property type="entry name" value="Shisa_N"/>
    <property type="match status" value="1"/>
</dbReference>
<feature type="region of interest" description="Disordered" evidence="5">
    <location>
        <begin position="613"/>
        <end position="643"/>
    </location>
</feature>
<dbReference type="GO" id="GO:0045211">
    <property type="term" value="C:postsynaptic membrane"/>
    <property type="evidence" value="ECO:0007669"/>
    <property type="project" value="TreeGrafter"/>
</dbReference>
<evidence type="ECO:0000313" key="9">
    <source>
        <dbReference type="RefSeq" id="XP_029292906.1"/>
    </source>
</evidence>
<dbReference type="GO" id="GO:0014069">
    <property type="term" value="C:postsynaptic density"/>
    <property type="evidence" value="ECO:0007669"/>
    <property type="project" value="TreeGrafter"/>
</dbReference>
<evidence type="ECO:0000256" key="5">
    <source>
        <dbReference type="SAM" id="MobiDB-lite"/>
    </source>
</evidence>
<feature type="compositionally biased region" description="Low complexity" evidence="5">
    <location>
        <begin position="614"/>
        <end position="643"/>
    </location>
</feature>
<dbReference type="RefSeq" id="XP_029292906.1">
    <property type="nucleotide sequence ID" value="XM_029437046.1"/>
</dbReference>
<dbReference type="PANTHER" id="PTHR31774">
    <property type="entry name" value="PROTEIN SHISA-9-RELATED"/>
    <property type="match status" value="1"/>
</dbReference>
<evidence type="ECO:0000256" key="1">
    <source>
        <dbReference type="ARBA" id="ARBA00004370"/>
    </source>
</evidence>
<dbReference type="GO" id="GO:0032591">
    <property type="term" value="C:dendritic spine membrane"/>
    <property type="evidence" value="ECO:0007669"/>
    <property type="project" value="TreeGrafter"/>
</dbReference>
<dbReference type="KEGG" id="cgob:115011815"/>
<keyword evidence="4 6" id="KW-0472">Membrane</keyword>
<accession>A0A6J2Q5B4</accession>
<dbReference type="InParanoid" id="A0A6J2Q5B4"/>
<dbReference type="GO" id="GO:0032281">
    <property type="term" value="C:AMPA glutamate receptor complex"/>
    <property type="evidence" value="ECO:0007669"/>
    <property type="project" value="TreeGrafter"/>
</dbReference>
<name>A0A6J2Q5B4_COTGO</name>
<evidence type="ECO:0000256" key="4">
    <source>
        <dbReference type="ARBA" id="ARBA00023136"/>
    </source>
</evidence>
<dbReference type="GO" id="GO:0048172">
    <property type="term" value="P:regulation of short-term neuronal synaptic plasticity"/>
    <property type="evidence" value="ECO:0007669"/>
    <property type="project" value="TreeGrafter"/>
</dbReference>